<dbReference type="KEGG" id="mfk:E2N92_04110"/>
<dbReference type="InterPro" id="IPR013373">
    <property type="entry name" value="Flagellin/pilin_N_arc"/>
</dbReference>
<dbReference type="Pfam" id="PF07790">
    <property type="entry name" value="Pilin_N"/>
    <property type="match status" value="1"/>
</dbReference>
<evidence type="ECO:0000313" key="4">
    <source>
        <dbReference type="Proteomes" id="UP000826709"/>
    </source>
</evidence>
<proteinExistence type="predicted"/>
<evidence type="ECO:0000259" key="2">
    <source>
        <dbReference type="Pfam" id="PF07790"/>
    </source>
</evidence>
<accession>A0A8G1A088</accession>
<protein>
    <submittedName>
        <fullName evidence="3">Type IV pilin</fullName>
    </submittedName>
</protein>
<feature type="domain" description="Archaeal Type IV pilin N-terminal" evidence="2">
    <location>
        <begin position="9"/>
        <end position="72"/>
    </location>
</feature>
<gene>
    <name evidence="3" type="ORF">E2N92_04110</name>
</gene>
<keyword evidence="1" id="KW-1133">Transmembrane helix</keyword>
<sequence length="147" mass="15276">MNHLVQNEEAISPVIGVILMVAITVILAAVIAAFVLGMAGNISTPKIVAVTATQQGSDEIIITYKGGADHQLIEWLSVTAPNGTIYYTTSKKGTLSASSSGATGPLVGSSMVLMRESSDGDWSGKNHVVVTGHFTDGSEQVVLDTFV</sequence>
<dbReference type="NCBIfam" id="TIGR02537">
    <property type="entry name" value="arch_flag_Nterm"/>
    <property type="match status" value="1"/>
</dbReference>
<dbReference type="RefSeq" id="WP_220682427.1">
    <property type="nucleotide sequence ID" value="NZ_CP037968.1"/>
</dbReference>
<reference evidence="3" key="1">
    <citation type="journal article" date="2005" name="Int. J. Syst. Evol. Microbiol.">
        <title>Methanofollis formosanus sp. nov., isolated from a fish pond.</title>
        <authorList>
            <person name="Wu S.Y."/>
            <person name="Chen S.C."/>
            <person name="Lai M.C."/>
        </authorList>
    </citation>
    <scope>NUCLEOTIDE SEQUENCE</scope>
    <source>
        <strain evidence="3">ML15</strain>
    </source>
</reference>
<dbReference type="OrthoDB" id="107807at2157"/>
<reference evidence="3" key="2">
    <citation type="submission" date="2019-03" db="EMBL/GenBank/DDBJ databases">
        <authorList>
            <person name="Chen S.-C."/>
            <person name="Wu S.-Y."/>
            <person name="Lai M.-C."/>
        </authorList>
    </citation>
    <scope>NUCLEOTIDE SEQUENCE</scope>
    <source>
        <strain evidence="3">ML15</strain>
    </source>
</reference>
<keyword evidence="1" id="KW-0812">Transmembrane</keyword>
<feature type="transmembrane region" description="Helical" evidence="1">
    <location>
        <begin position="14"/>
        <end position="36"/>
    </location>
</feature>
<dbReference type="InterPro" id="IPR012859">
    <property type="entry name" value="Pilin_N_archaeal"/>
</dbReference>
<dbReference type="Proteomes" id="UP000826709">
    <property type="component" value="Chromosome"/>
</dbReference>
<evidence type="ECO:0000313" key="3">
    <source>
        <dbReference type="EMBL" id="QYZ78665.1"/>
    </source>
</evidence>
<keyword evidence="1" id="KW-0472">Membrane</keyword>
<keyword evidence="4" id="KW-1185">Reference proteome</keyword>
<dbReference type="EMBL" id="CP037968">
    <property type="protein sequence ID" value="QYZ78665.1"/>
    <property type="molecule type" value="Genomic_DNA"/>
</dbReference>
<name>A0A8G1A088_9EURY</name>
<evidence type="ECO:0000256" key="1">
    <source>
        <dbReference type="SAM" id="Phobius"/>
    </source>
</evidence>
<dbReference type="AlphaFoldDB" id="A0A8G1A088"/>
<organism evidence="3 4">
    <name type="scientific">Methanofollis formosanus</name>
    <dbReference type="NCBI Taxonomy" id="299308"/>
    <lineage>
        <taxon>Archaea</taxon>
        <taxon>Methanobacteriati</taxon>
        <taxon>Methanobacteriota</taxon>
        <taxon>Stenosarchaea group</taxon>
        <taxon>Methanomicrobia</taxon>
        <taxon>Methanomicrobiales</taxon>
        <taxon>Methanomicrobiaceae</taxon>
        <taxon>Methanofollis</taxon>
    </lineage>
</organism>